<reference evidence="4 5" key="1">
    <citation type="submission" date="2024-10" db="EMBL/GenBank/DDBJ databases">
        <title>The Natural Products Discovery Center: Release of the First 8490 Sequenced Strains for Exploring Actinobacteria Biosynthetic Diversity.</title>
        <authorList>
            <person name="Kalkreuter E."/>
            <person name="Kautsar S.A."/>
            <person name="Yang D."/>
            <person name="Bader C.D."/>
            <person name="Teijaro C.N."/>
            <person name="Fluegel L."/>
            <person name="Davis C.M."/>
            <person name="Simpson J.R."/>
            <person name="Lauterbach L."/>
            <person name="Steele A.D."/>
            <person name="Gui C."/>
            <person name="Meng S."/>
            <person name="Li G."/>
            <person name="Viehrig K."/>
            <person name="Ye F."/>
            <person name="Su P."/>
            <person name="Kiefer A.F."/>
            <person name="Nichols A."/>
            <person name="Cepeda A.J."/>
            <person name="Yan W."/>
            <person name="Fan B."/>
            <person name="Jiang Y."/>
            <person name="Adhikari A."/>
            <person name="Zheng C.-J."/>
            <person name="Schuster L."/>
            <person name="Cowan T.M."/>
            <person name="Smanski M.J."/>
            <person name="Chevrette M.G."/>
            <person name="De Carvalho L.P.S."/>
            <person name="Shen B."/>
        </authorList>
    </citation>
    <scope>NUCLEOTIDE SEQUENCE [LARGE SCALE GENOMIC DNA]</scope>
    <source>
        <strain evidence="4 5">NPDC007066</strain>
    </source>
</reference>
<gene>
    <name evidence="4" type="ORF">ACFYM3_28355</name>
</gene>
<accession>A0ABW6LJ71</accession>
<evidence type="ECO:0000313" key="4">
    <source>
        <dbReference type="EMBL" id="MFE9228468.1"/>
    </source>
</evidence>
<evidence type="ECO:0000313" key="5">
    <source>
        <dbReference type="Proteomes" id="UP001601288"/>
    </source>
</evidence>
<dbReference type="Proteomes" id="UP001601288">
    <property type="component" value="Unassembled WGS sequence"/>
</dbReference>
<dbReference type="InterPro" id="IPR036812">
    <property type="entry name" value="NAD(P)_OxRdtase_dom_sf"/>
</dbReference>
<evidence type="ECO:0000256" key="2">
    <source>
        <dbReference type="SAM" id="MobiDB-lite"/>
    </source>
</evidence>
<name>A0ABW6LJ71_9ACTN</name>
<feature type="domain" description="NADP-dependent oxidoreductase" evidence="3">
    <location>
        <begin position="27"/>
        <end position="203"/>
    </location>
</feature>
<dbReference type="RefSeq" id="WP_358311103.1">
    <property type="nucleotide sequence ID" value="NZ_JBEYIH010000051.1"/>
</dbReference>
<keyword evidence="1" id="KW-0560">Oxidoreductase</keyword>
<sequence>MARLLRGHRGGRHPRLHRGGLLRRHQLLDTANVHRRGAAASAWGEILCAPSPRLLHLATKVYFPMPDDPADRGLSPAQISRQIDASPARLRTDRVELYQAHRFDPSVPVEDTVEAFLKVVEQGKAPLHRIQRVDARADPGGDRHRRPRPVRLLPAAVLHAAAGPEAEVFGPCAGHGISQIVWSPLAQGVLTGTYRPGRSVQEGSRFASADRAVSQDPRLQRRGPRRGPAPRPARRGGRYEHGDPGARLGPANRLDAWGRPQPHPIDDTLVTLYRVAMYG</sequence>
<evidence type="ECO:0000259" key="3">
    <source>
        <dbReference type="Pfam" id="PF00248"/>
    </source>
</evidence>
<proteinExistence type="predicted"/>
<dbReference type="InterPro" id="IPR023210">
    <property type="entry name" value="NADP_OxRdtase_dom"/>
</dbReference>
<dbReference type="PANTHER" id="PTHR43364:SF4">
    <property type="entry name" value="NAD(P)-LINKED OXIDOREDUCTASE SUPERFAMILY PROTEIN"/>
    <property type="match status" value="1"/>
</dbReference>
<organism evidence="4 5">
    <name type="scientific">Streptomyces massasporeus</name>
    <dbReference type="NCBI Taxonomy" id="67324"/>
    <lineage>
        <taxon>Bacteria</taxon>
        <taxon>Bacillati</taxon>
        <taxon>Actinomycetota</taxon>
        <taxon>Actinomycetes</taxon>
        <taxon>Kitasatosporales</taxon>
        <taxon>Streptomycetaceae</taxon>
        <taxon>Streptomyces</taxon>
    </lineage>
</organism>
<dbReference type="PANTHER" id="PTHR43364">
    <property type="entry name" value="NADH-SPECIFIC METHYLGLYOXAL REDUCTASE-RELATED"/>
    <property type="match status" value="1"/>
</dbReference>
<dbReference type="Gene3D" id="3.20.20.100">
    <property type="entry name" value="NADP-dependent oxidoreductase domain"/>
    <property type="match status" value="1"/>
</dbReference>
<comment type="caution">
    <text evidence="4">The sequence shown here is derived from an EMBL/GenBank/DDBJ whole genome shotgun (WGS) entry which is preliminary data.</text>
</comment>
<evidence type="ECO:0000256" key="1">
    <source>
        <dbReference type="ARBA" id="ARBA00023002"/>
    </source>
</evidence>
<dbReference type="InterPro" id="IPR050523">
    <property type="entry name" value="AKR_Detox_Biosynth"/>
</dbReference>
<dbReference type="SUPFAM" id="SSF51430">
    <property type="entry name" value="NAD(P)-linked oxidoreductase"/>
    <property type="match status" value="1"/>
</dbReference>
<feature type="region of interest" description="Disordered" evidence="2">
    <location>
        <begin position="201"/>
        <end position="261"/>
    </location>
</feature>
<keyword evidence="5" id="KW-1185">Reference proteome</keyword>
<dbReference type="EMBL" id="JBIAFP010000019">
    <property type="protein sequence ID" value="MFE9228468.1"/>
    <property type="molecule type" value="Genomic_DNA"/>
</dbReference>
<protein>
    <submittedName>
        <fullName evidence="4">Aldo/keto reductase</fullName>
    </submittedName>
</protein>
<dbReference type="Pfam" id="PF00248">
    <property type="entry name" value="Aldo_ket_red"/>
    <property type="match status" value="1"/>
</dbReference>